<dbReference type="Pfam" id="PF08644">
    <property type="entry name" value="SPT16"/>
    <property type="match status" value="1"/>
</dbReference>
<proteinExistence type="inferred from homology"/>
<dbReference type="GO" id="GO:0010468">
    <property type="term" value="P:regulation of gene expression"/>
    <property type="evidence" value="ECO:0007669"/>
    <property type="project" value="UniProtKB-ARBA"/>
</dbReference>
<dbReference type="GO" id="GO:0006368">
    <property type="term" value="P:transcription elongation by RNA polymerase II"/>
    <property type="evidence" value="ECO:0007669"/>
    <property type="project" value="TreeGrafter"/>
</dbReference>
<keyword evidence="17" id="KW-1185">Reference proteome</keyword>
<dbReference type="SUPFAM" id="SSF55920">
    <property type="entry name" value="Creatinase/aminopeptidase"/>
    <property type="match status" value="1"/>
</dbReference>
<dbReference type="Gene3D" id="2.30.29.210">
    <property type="entry name" value="FACT complex subunit Spt16p/Cdc68p"/>
    <property type="match status" value="1"/>
</dbReference>
<dbReference type="Pfam" id="PF24824">
    <property type="entry name" value="PH_SPT16"/>
    <property type="match status" value="1"/>
</dbReference>
<comment type="function">
    <text evidence="10 11">Component of the FACT complex, a general chromatin factor that acts to reorganize nucleosomes. The FACT complex is involved in multiple processes that require DNA as a template such as mRNA elongation, DNA replication and DNA repair. During transcription elongation the FACT complex acts as a histone chaperone that both destabilizes and restores nucleosomal structure. It facilitates the passage of RNA polymerase II and transcription by promoting the dissociation of one histone H2A-H2B dimer from the nucleosome, then subsequently promotes the reestablishment of the nucleosome following the passage of RNA polymerase II.</text>
</comment>
<feature type="region of interest" description="Disordered" evidence="12">
    <location>
        <begin position="499"/>
        <end position="559"/>
    </location>
</feature>
<dbReference type="InterPro" id="IPR000994">
    <property type="entry name" value="Pept_M24"/>
</dbReference>
<dbReference type="STRING" id="1296120.A0A1B9GT72"/>
<evidence type="ECO:0000256" key="11">
    <source>
        <dbReference type="RuleBase" id="RU367052"/>
    </source>
</evidence>
<evidence type="ECO:0000256" key="1">
    <source>
        <dbReference type="ARBA" id="ARBA00010779"/>
    </source>
</evidence>
<keyword evidence="8 11" id="KW-0234">DNA repair</keyword>
<evidence type="ECO:0000256" key="3">
    <source>
        <dbReference type="ARBA" id="ARBA00022705"/>
    </source>
</evidence>
<evidence type="ECO:0000256" key="2">
    <source>
        <dbReference type="ARBA" id="ARBA00022454"/>
    </source>
</evidence>
<keyword evidence="3 11" id="KW-0235">DNA replication</keyword>
<dbReference type="InterPro" id="IPR056595">
    <property type="entry name" value="Fact-SPT16_PH"/>
</dbReference>
<dbReference type="AlphaFoldDB" id="A0A1B9GT72"/>
<keyword evidence="7 11" id="KW-0804">Transcription</keyword>
<feature type="compositionally biased region" description="Basic and acidic residues" evidence="12">
    <location>
        <begin position="547"/>
        <end position="559"/>
    </location>
</feature>
<dbReference type="InterPro" id="IPR040258">
    <property type="entry name" value="Spt16"/>
</dbReference>
<dbReference type="SMART" id="SM01285">
    <property type="entry name" value="FACT-Spt16_Nlob"/>
    <property type="match status" value="1"/>
</dbReference>
<keyword evidence="2 11" id="KW-0158">Chromosome</keyword>
<evidence type="ECO:0000259" key="15">
    <source>
        <dbReference type="SMART" id="SM01287"/>
    </source>
</evidence>
<dbReference type="InterPro" id="IPR013953">
    <property type="entry name" value="FACT_SPT16_M"/>
</dbReference>
<dbReference type="InterPro" id="IPR011993">
    <property type="entry name" value="PH-like_dom_sf"/>
</dbReference>
<accession>A0A1B9GT72</accession>
<feature type="region of interest" description="Disordered" evidence="12">
    <location>
        <begin position="829"/>
        <end position="852"/>
    </location>
</feature>
<dbReference type="Gene3D" id="3.40.350.10">
    <property type="entry name" value="Creatinase/prolidase N-terminal domain"/>
    <property type="match status" value="1"/>
</dbReference>
<dbReference type="InterPro" id="IPR013719">
    <property type="entry name" value="RTT106/SPT16-like_middle_dom"/>
</dbReference>
<reference evidence="16 17" key="1">
    <citation type="submission" date="2013-07" db="EMBL/GenBank/DDBJ databases">
        <title>The Genome Sequence of Cryptococcus heveanensis BCC8398.</title>
        <authorList>
            <consortium name="The Broad Institute Genome Sequencing Platform"/>
            <person name="Cuomo C."/>
            <person name="Litvintseva A."/>
            <person name="Chen Y."/>
            <person name="Heitman J."/>
            <person name="Sun S."/>
            <person name="Springer D."/>
            <person name="Dromer F."/>
            <person name="Young S.K."/>
            <person name="Zeng Q."/>
            <person name="Gargeya S."/>
            <person name="Fitzgerald M."/>
            <person name="Abouelleil A."/>
            <person name="Alvarado L."/>
            <person name="Berlin A.M."/>
            <person name="Chapman S.B."/>
            <person name="Dewar J."/>
            <person name="Goldberg J."/>
            <person name="Griggs A."/>
            <person name="Gujja S."/>
            <person name="Hansen M."/>
            <person name="Howarth C."/>
            <person name="Imamovic A."/>
            <person name="Larimer J."/>
            <person name="McCowan C."/>
            <person name="Murphy C."/>
            <person name="Pearson M."/>
            <person name="Priest M."/>
            <person name="Roberts A."/>
            <person name="Saif S."/>
            <person name="Shea T."/>
            <person name="Sykes S."/>
            <person name="Wortman J."/>
            <person name="Nusbaum C."/>
            <person name="Birren B."/>
        </authorList>
    </citation>
    <scope>NUCLEOTIDE SEQUENCE [LARGE SCALE GENOMIC DNA]</scope>
    <source>
        <strain evidence="16 17">BCC8398</strain>
    </source>
</reference>
<dbReference type="EMBL" id="KI669502">
    <property type="protein sequence ID" value="OCF34065.1"/>
    <property type="molecule type" value="Genomic_DNA"/>
</dbReference>
<sequence length="1104" mass="123425">MFNWNATVILNFHFHLFVNHFFFPSASTSYHLRGAGHTRWNANKSSPKADRFRTTTYCKMSDVQLDSALFFKRAEKIFQAWENPTGDAKELDGLTALQVVLGEPNDDSAAYNKTISLQLYLLGFEFPSTMMIFTKSPRKITFVCSSSKAKFIRQLQSANGIEIDIQVLSKEESAAKKTVQDLVLSLGDGKVGSLPKDKPTGKLVDHWNSAVAGSKGGLEVVDISVALSAVFAEKDGDEMKNVITGAKMTATAMQHYFKSKMESIIDRGTSVPHEQLAGLVEEKIGNDEKGADMKLWNKNPSLGEVDFASTEWVYTPIIQSGGKYDLKVTAMSNNDPLKPGVILASLGIRYKSYCTSMSRTFFISPNKKQESYYSALLEARTEALKLLKAGAVASEVYKSIQQFLESKSGTLGQNFLKTAGFATGIEYRDSTFVLGPKNGRALKENMVLVLTLGVQDLPDPKKQGKTYSLLISDTVKIGQSGAVVLTEGCTKLSDVVMELEDEEDEPEPVKEKPRKANGAASSKPKSPVKTRGGTVGGRVLSTKTRGGNRDAVEQTTSEKIKANQARLHAQRNADGLKKWEEGGDGKDGAQDKVVKRYESYRREEQLPRAVEDRRVYVDEQRQSVVLPINGFAVPFHISTIKNVTKTEESDHIVLRINFQSPGQIAGKKEDMPFEDPDANFIRSASFRSQDQRHMLKVFDTITALKKTATKREAERKELADVIEQEKLIEVKGRHPYVLKQVFPRPAPEGKKTDGNVEIHQNGIRFRPDGPASRIDLLFSNIKHLFFQPSEKELIVIIHVHLKAPIMLGKKKTYDVQFYREVTDMSFDETGGKKRRARYGDEDEIEQEQEDRRRRAELDKQFHDFARRIESAAQAQQHELEVDVPFRELGFSGVPFRSNVLLLPTTNCLIHISEFPFTVITLGEVEIVHLERVQFGLKNFDMVFVLNDFKKPPIHINSIPVVHLDNVKEWLDSCDVPISEGPVNLSWPAIMKTLNEDPHAFYAEGGWEFLTGGGSDNESEESEEGSVFEEDSDAFDESSSSDEESGSDFGDDSEDSGSEEDLSDEGEDWDELERKAKRADDKHRAEKGGDDSDDDGKKKKKGGRR</sequence>
<name>A0A1B9GT72_9TREE</name>
<dbReference type="InterPro" id="IPR048969">
    <property type="entry name" value="FACT_SPT16_C"/>
</dbReference>
<dbReference type="Gene3D" id="2.30.29.30">
    <property type="entry name" value="Pleckstrin-homology domain (PH domain)/Phosphotyrosine-binding domain (PTB)"/>
    <property type="match status" value="1"/>
</dbReference>
<evidence type="ECO:0000256" key="8">
    <source>
        <dbReference type="ARBA" id="ARBA00023204"/>
    </source>
</evidence>
<dbReference type="GO" id="GO:0031491">
    <property type="term" value="F:nucleosome binding"/>
    <property type="evidence" value="ECO:0007669"/>
    <property type="project" value="TreeGrafter"/>
</dbReference>
<feature type="domain" description="FACT complex subunit SPT16 middle" evidence="14">
    <location>
        <begin position="615"/>
        <end position="765"/>
    </location>
</feature>
<keyword evidence="4 11" id="KW-0227">DNA damage</keyword>
<dbReference type="FunFam" id="2.30.29.150:FF:000002">
    <property type="entry name" value="FACT complex subunit SPT16"/>
    <property type="match status" value="1"/>
</dbReference>
<comment type="subcellular location">
    <subcellularLocation>
        <location evidence="11">Nucleus</location>
    </subcellularLocation>
    <subcellularLocation>
        <location evidence="11">Chromosome</location>
    </subcellularLocation>
</comment>
<dbReference type="Pfam" id="PF08512">
    <property type="entry name" value="Rttp106-like_middle"/>
    <property type="match status" value="1"/>
</dbReference>
<dbReference type="Pfam" id="PF14826">
    <property type="entry name" value="FACT-Spt16_Nlob"/>
    <property type="match status" value="1"/>
</dbReference>
<dbReference type="InterPro" id="IPR036005">
    <property type="entry name" value="Creatinase/aminopeptidase-like"/>
</dbReference>
<keyword evidence="9 11" id="KW-0539">Nucleus</keyword>
<dbReference type="GO" id="GO:0006281">
    <property type="term" value="P:DNA repair"/>
    <property type="evidence" value="ECO:0007669"/>
    <property type="project" value="UniProtKB-UniRule"/>
</dbReference>
<feature type="domain" description="Histone chaperone RTT106/FACT complex subunit SPT16-like middle" evidence="15">
    <location>
        <begin position="890"/>
        <end position="980"/>
    </location>
</feature>
<evidence type="ECO:0000313" key="17">
    <source>
        <dbReference type="Proteomes" id="UP000092666"/>
    </source>
</evidence>
<reference evidence="17" key="2">
    <citation type="submission" date="2013-12" db="EMBL/GenBank/DDBJ databases">
        <title>Evolution of pathogenesis and genome organization in the Tremellales.</title>
        <authorList>
            <person name="Cuomo C."/>
            <person name="Litvintseva A."/>
            <person name="Heitman J."/>
            <person name="Chen Y."/>
            <person name="Sun S."/>
            <person name="Springer D."/>
            <person name="Dromer F."/>
            <person name="Young S."/>
            <person name="Zeng Q."/>
            <person name="Chapman S."/>
            <person name="Gujja S."/>
            <person name="Saif S."/>
            <person name="Birren B."/>
        </authorList>
    </citation>
    <scope>NUCLEOTIDE SEQUENCE [LARGE SCALE GENOMIC DNA]</scope>
    <source>
        <strain evidence="17">BCC8398</strain>
    </source>
</reference>
<evidence type="ECO:0000256" key="10">
    <source>
        <dbReference type="ARBA" id="ARBA00025370"/>
    </source>
</evidence>
<feature type="compositionally biased region" description="Acidic residues" evidence="12">
    <location>
        <begin position="1016"/>
        <end position="1070"/>
    </location>
</feature>
<evidence type="ECO:0000256" key="4">
    <source>
        <dbReference type="ARBA" id="ARBA00022763"/>
    </source>
</evidence>
<feature type="compositionally biased region" description="Basic and acidic residues" evidence="12">
    <location>
        <begin position="1071"/>
        <end position="1089"/>
    </location>
</feature>
<evidence type="ECO:0000256" key="6">
    <source>
        <dbReference type="ARBA" id="ARBA00023054"/>
    </source>
</evidence>
<dbReference type="Pfam" id="PF00557">
    <property type="entry name" value="Peptidase_M24"/>
    <property type="match status" value="1"/>
</dbReference>
<dbReference type="Gene3D" id="2.30.29.150">
    <property type="match status" value="1"/>
</dbReference>
<dbReference type="PANTHER" id="PTHR13980">
    <property type="entry name" value="CDC68 RELATED"/>
    <property type="match status" value="1"/>
</dbReference>
<dbReference type="SMART" id="SM01287">
    <property type="entry name" value="Rtt106"/>
    <property type="match status" value="1"/>
</dbReference>
<feature type="region of interest" description="Disordered" evidence="12">
    <location>
        <begin position="1005"/>
        <end position="1104"/>
    </location>
</feature>
<evidence type="ECO:0000256" key="7">
    <source>
        <dbReference type="ARBA" id="ARBA00023163"/>
    </source>
</evidence>
<dbReference type="SMART" id="SM01286">
    <property type="entry name" value="SPT16"/>
    <property type="match status" value="1"/>
</dbReference>
<comment type="subunit">
    <text evidence="11">Component of the FACT complex.</text>
</comment>
<evidence type="ECO:0000313" key="16">
    <source>
        <dbReference type="EMBL" id="OCF34065.1"/>
    </source>
</evidence>
<dbReference type="FunFam" id="2.30.29.210:FF:000001">
    <property type="entry name" value="FACT complex subunit spt16"/>
    <property type="match status" value="1"/>
</dbReference>
<dbReference type="Gene3D" id="3.90.230.10">
    <property type="entry name" value="Creatinase/methionine aminopeptidase superfamily"/>
    <property type="match status" value="1"/>
</dbReference>
<gene>
    <name evidence="16" type="ORF">I316_04412</name>
</gene>
<dbReference type="PANTHER" id="PTHR13980:SF15">
    <property type="entry name" value="FACT COMPLEX SUBUNIT SPT16"/>
    <property type="match status" value="1"/>
</dbReference>
<evidence type="ECO:0000256" key="12">
    <source>
        <dbReference type="SAM" id="MobiDB-lite"/>
    </source>
</evidence>
<keyword evidence="6" id="KW-0175">Coiled coil</keyword>
<dbReference type="GO" id="GO:0006260">
    <property type="term" value="P:DNA replication"/>
    <property type="evidence" value="ECO:0007669"/>
    <property type="project" value="UniProtKB-KW"/>
</dbReference>
<dbReference type="Proteomes" id="UP000092666">
    <property type="component" value="Unassembled WGS sequence"/>
</dbReference>
<dbReference type="FunFam" id="3.90.230.10:FF:000005">
    <property type="entry name" value="FACT complex subunit spt16"/>
    <property type="match status" value="1"/>
</dbReference>
<evidence type="ECO:0000259" key="13">
    <source>
        <dbReference type="SMART" id="SM01285"/>
    </source>
</evidence>
<feature type="domain" description="FACT complex subunit SPT16 N-terminal lobe" evidence="13">
    <location>
        <begin position="65"/>
        <end position="227"/>
    </location>
</feature>
<organism evidence="16 17">
    <name type="scientific">Kwoniella heveanensis BCC8398</name>
    <dbReference type="NCBI Taxonomy" id="1296120"/>
    <lineage>
        <taxon>Eukaryota</taxon>
        <taxon>Fungi</taxon>
        <taxon>Dikarya</taxon>
        <taxon>Basidiomycota</taxon>
        <taxon>Agaricomycotina</taxon>
        <taxon>Tremellomycetes</taxon>
        <taxon>Tremellales</taxon>
        <taxon>Cryptococcaceae</taxon>
        <taxon>Kwoniella</taxon>
    </lineage>
</organism>
<comment type="similarity">
    <text evidence="1 11">Belongs to the peptidase M24 family. SPT16 subfamily.</text>
</comment>
<evidence type="ECO:0000256" key="5">
    <source>
        <dbReference type="ARBA" id="ARBA00023015"/>
    </source>
</evidence>
<dbReference type="InterPro" id="IPR029148">
    <property type="entry name" value="FACT-SPT16_Nlobe"/>
</dbReference>
<dbReference type="OrthoDB" id="10251642at2759"/>
<dbReference type="InterPro" id="IPR029149">
    <property type="entry name" value="Creatin/AminoP/Spt16_N"/>
</dbReference>
<dbReference type="Pfam" id="PF21091">
    <property type="entry name" value="SPT16_C"/>
    <property type="match status" value="1"/>
</dbReference>
<protein>
    <recommendedName>
        <fullName evidence="11">FACT complex subunit</fullName>
    </recommendedName>
</protein>
<evidence type="ECO:0000259" key="14">
    <source>
        <dbReference type="SMART" id="SM01286"/>
    </source>
</evidence>
<dbReference type="GO" id="GO:0035101">
    <property type="term" value="C:FACT complex"/>
    <property type="evidence" value="ECO:0007669"/>
    <property type="project" value="UniProtKB-UniRule"/>
</dbReference>
<evidence type="ECO:0000256" key="9">
    <source>
        <dbReference type="ARBA" id="ARBA00023242"/>
    </source>
</evidence>
<dbReference type="FunFam" id="2.30.29.30:FF:000017">
    <property type="entry name" value="FACT complex subunit SPT16"/>
    <property type="match status" value="1"/>
</dbReference>
<keyword evidence="5 11" id="KW-0805">Transcription regulation</keyword>